<dbReference type="GO" id="GO:0000271">
    <property type="term" value="P:polysaccharide biosynthetic process"/>
    <property type="evidence" value="ECO:0007669"/>
    <property type="project" value="TreeGrafter"/>
</dbReference>
<dbReference type="PANTHER" id="PTHR30244:SF30">
    <property type="entry name" value="BLR5990 PROTEIN"/>
    <property type="match status" value="1"/>
</dbReference>
<dbReference type="GO" id="GO:0102933">
    <property type="term" value="F:GDP-4-dehydro-6-deoxy-D-mannose-4-aminotransferase activity"/>
    <property type="evidence" value="ECO:0007669"/>
    <property type="project" value="UniProtKB-EC"/>
</dbReference>
<dbReference type="InterPro" id="IPR026385">
    <property type="entry name" value="LegC-like"/>
</dbReference>
<dbReference type="PANTHER" id="PTHR30244">
    <property type="entry name" value="TRANSAMINASE"/>
    <property type="match status" value="1"/>
</dbReference>
<evidence type="ECO:0000256" key="5">
    <source>
        <dbReference type="ARBA" id="ARBA00022898"/>
    </source>
</evidence>
<evidence type="ECO:0000256" key="8">
    <source>
        <dbReference type="ARBA" id="ARBA00066317"/>
    </source>
</evidence>
<evidence type="ECO:0000256" key="10">
    <source>
        <dbReference type="PIRSR" id="PIRSR000390-1"/>
    </source>
</evidence>
<evidence type="ECO:0000256" key="2">
    <source>
        <dbReference type="ARBA" id="ARBA00005125"/>
    </source>
</evidence>
<sequence length="381" mass="42277">MDFASIVNTVRNRFGKEGFIPLHAPYFGGNEKEYLIECIDSTFVSSVGPFVDRFEKDMCEITGSKFAIAAVNGTAALHMALIIAGVEQNDEVISQALTFVATANAISYIGALPVFLDVDKDTLGLSPNAVLHFLKNETHQNEKNECINSKTGNRIKACVPMHTFGFPMRINELLEICNQYNIVLVEDAAESLGSYVGEKHTGTIGHIAAFSFNGNKTVTSGGGGAIITNNEEWAKRAKYLTTTAKVPHAWDFFHDEIGYNYRMPNINAALACAQLEILPKILENKRETANSYLQELPKVGIHVVAEREGTKANYWLNTIVLDSKDERDAFLKFSNEQGVMTRPIWTLMNRLPAFKDCQTDSLENSIWLEDRVVNLPSSVVK</sequence>
<accession>F2IA13</accession>
<dbReference type="KEGG" id="fte:Fluta_2185"/>
<dbReference type="NCBIfam" id="TIGR04181">
    <property type="entry name" value="NHT_00031"/>
    <property type="match status" value="1"/>
</dbReference>
<protein>
    <recommendedName>
        <fullName evidence="9">GDP-perosamine synthase</fullName>
        <ecNumber evidence="8">2.6.1.102</ecNumber>
    </recommendedName>
</protein>
<dbReference type="HOGENOM" id="CLU_033332_2_1_10"/>
<evidence type="ECO:0000256" key="11">
    <source>
        <dbReference type="PIRSR" id="PIRSR000390-2"/>
    </source>
</evidence>
<dbReference type="Proteomes" id="UP000007463">
    <property type="component" value="Chromosome"/>
</dbReference>
<reference evidence="13 14" key="1">
    <citation type="journal article" date="2011" name="Stand. Genomic Sci.">
        <title>Complete genome sequence of the gliding freshwater bacterium Fluviicola taffensis type strain (RW262).</title>
        <authorList>
            <person name="Woyke T."/>
            <person name="Chertkov O."/>
            <person name="Lapidus A."/>
            <person name="Nolan M."/>
            <person name="Lucas S."/>
            <person name="Del Rio T.G."/>
            <person name="Tice H."/>
            <person name="Cheng J.F."/>
            <person name="Tapia R."/>
            <person name="Han C."/>
            <person name="Goodwin L."/>
            <person name="Pitluck S."/>
            <person name="Liolios K."/>
            <person name="Pagani I."/>
            <person name="Ivanova N."/>
            <person name="Huntemann M."/>
            <person name="Mavromatis K."/>
            <person name="Mikhailova N."/>
            <person name="Pati A."/>
            <person name="Chen A."/>
            <person name="Palaniappan K."/>
            <person name="Land M."/>
            <person name="Hauser L."/>
            <person name="Brambilla E.M."/>
            <person name="Rohde M."/>
            <person name="Mwirichia R."/>
            <person name="Sikorski J."/>
            <person name="Tindall B.J."/>
            <person name="Goker M."/>
            <person name="Bristow J."/>
            <person name="Eisen J.A."/>
            <person name="Markowitz V."/>
            <person name="Hugenholtz P."/>
            <person name="Klenk H.P."/>
            <person name="Kyrpides N.C."/>
        </authorList>
    </citation>
    <scope>NUCLEOTIDE SEQUENCE [LARGE SCALE GENOMIC DNA]</scope>
    <source>
        <strain evidence="14">DSM 16823 / RW262 / RW262</strain>
    </source>
</reference>
<dbReference type="CDD" id="cd00616">
    <property type="entry name" value="AHBA_syn"/>
    <property type="match status" value="1"/>
</dbReference>
<keyword evidence="3 13" id="KW-0032">Aminotransferase</keyword>
<keyword evidence="14" id="KW-1185">Reference proteome</keyword>
<comment type="pathway">
    <text evidence="2">Bacterial outer membrane biogenesis; LPS O-antigen biosynthesis.</text>
</comment>
<organism evidence="13 14">
    <name type="scientific">Fluviicola taffensis (strain DSM 16823 / NCIMB 13979 / RW262)</name>
    <dbReference type="NCBI Taxonomy" id="755732"/>
    <lineage>
        <taxon>Bacteria</taxon>
        <taxon>Pseudomonadati</taxon>
        <taxon>Bacteroidota</taxon>
        <taxon>Flavobacteriia</taxon>
        <taxon>Flavobacteriales</taxon>
        <taxon>Crocinitomicaceae</taxon>
        <taxon>Fluviicola</taxon>
    </lineage>
</organism>
<keyword evidence="4 13" id="KW-0808">Transferase</keyword>
<dbReference type="EMBL" id="CP002542">
    <property type="protein sequence ID" value="AEA44171.1"/>
    <property type="molecule type" value="Genomic_DNA"/>
</dbReference>
<gene>
    <name evidence="13" type="ordered locus">Fluta_2185</name>
</gene>
<proteinExistence type="inferred from homology"/>
<evidence type="ECO:0000256" key="12">
    <source>
        <dbReference type="RuleBase" id="RU004508"/>
    </source>
</evidence>
<evidence type="ECO:0000256" key="4">
    <source>
        <dbReference type="ARBA" id="ARBA00022679"/>
    </source>
</evidence>
<evidence type="ECO:0000256" key="6">
    <source>
        <dbReference type="ARBA" id="ARBA00037999"/>
    </source>
</evidence>
<reference evidence="14" key="2">
    <citation type="submission" date="2011-02" db="EMBL/GenBank/DDBJ databases">
        <title>The complete genome of Fluviicola taffensis DSM 16823.</title>
        <authorList>
            <consortium name="US DOE Joint Genome Institute (JGI-PGF)"/>
            <person name="Lucas S."/>
            <person name="Copeland A."/>
            <person name="Lapidus A."/>
            <person name="Bruce D."/>
            <person name="Goodwin L."/>
            <person name="Pitluck S."/>
            <person name="Kyrpides N."/>
            <person name="Mavromatis K."/>
            <person name="Ivanova N."/>
            <person name="Mikhailova N."/>
            <person name="Pagani I."/>
            <person name="Chertkov O."/>
            <person name="Detter J.C."/>
            <person name="Han C."/>
            <person name="Tapia R."/>
            <person name="Land M."/>
            <person name="Hauser L."/>
            <person name="Markowitz V."/>
            <person name="Cheng J.-F."/>
            <person name="Hugenholtz P."/>
            <person name="Woyke T."/>
            <person name="Wu D."/>
            <person name="Tindall B."/>
            <person name="Pomrenke H.G."/>
            <person name="Brambilla E."/>
            <person name="Klenk H.-P."/>
            <person name="Eisen J.A."/>
        </authorList>
    </citation>
    <scope>NUCLEOTIDE SEQUENCE [LARGE SCALE GENOMIC DNA]</scope>
    <source>
        <strain evidence="14">DSM 16823 / RW262 / RW262</strain>
    </source>
</reference>
<dbReference type="Gene3D" id="3.40.640.10">
    <property type="entry name" value="Type I PLP-dependent aspartate aminotransferase-like (Major domain)"/>
    <property type="match status" value="1"/>
</dbReference>
<dbReference type="InterPro" id="IPR015422">
    <property type="entry name" value="PyrdxlP-dep_Trfase_small"/>
</dbReference>
<dbReference type="OrthoDB" id="9804264at2"/>
<comment type="similarity">
    <text evidence="6 12">Belongs to the DegT/DnrJ/EryC1 family.</text>
</comment>
<name>F2IA13_FLUTR</name>
<dbReference type="FunFam" id="3.40.640.10:FF:000090">
    <property type="entry name" value="Pyridoxal phosphate-dependent aminotransferase"/>
    <property type="match status" value="1"/>
</dbReference>
<dbReference type="EC" id="2.6.1.102" evidence="8"/>
<dbReference type="PIRSF" id="PIRSF000390">
    <property type="entry name" value="PLP_StrS"/>
    <property type="match status" value="1"/>
</dbReference>
<dbReference type="eggNOG" id="COG0399">
    <property type="taxonomic scope" value="Bacteria"/>
</dbReference>
<dbReference type="AlphaFoldDB" id="F2IA13"/>
<dbReference type="Pfam" id="PF01041">
    <property type="entry name" value="DegT_DnrJ_EryC1"/>
    <property type="match status" value="1"/>
</dbReference>
<dbReference type="Gene3D" id="3.90.1150.10">
    <property type="entry name" value="Aspartate Aminotransferase, domain 1"/>
    <property type="match status" value="1"/>
</dbReference>
<evidence type="ECO:0000313" key="14">
    <source>
        <dbReference type="Proteomes" id="UP000007463"/>
    </source>
</evidence>
<dbReference type="InterPro" id="IPR015424">
    <property type="entry name" value="PyrdxlP-dep_Trfase"/>
</dbReference>
<comment type="catalytic activity">
    <reaction evidence="7">
        <text>GDP-alpha-D-perosamine + 2-oxoglutarate = GDP-4-dehydro-alpha-D-rhamnose + L-glutamate</text>
        <dbReference type="Rhea" id="RHEA:36779"/>
        <dbReference type="ChEBI" id="CHEBI:16810"/>
        <dbReference type="ChEBI" id="CHEBI:29985"/>
        <dbReference type="ChEBI" id="CHEBI:57964"/>
        <dbReference type="ChEBI" id="CHEBI:73996"/>
        <dbReference type="EC" id="2.6.1.102"/>
    </reaction>
</comment>
<feature type="active site" description="Proton acceptor" evidence="10">
    <location>
        <position position="216"/>
    </location>
</feature>
<comment type="cofactor">
    <cofactor evidence="1">
        <name>pyridoxal 5'-phosphate</name>
        <dbReference type="ChEBI" id="CHEBI:597326"/>
    </cofactor>
</comment>
<dbReference type="InterPro" id="IPR000653">
    <property type="entry name" value="DegT/StrS_aminotransferase"/>
</dbReference>
<keyword evidence="5 11" id="KW-0663">Pyridoxal phosphate</keyword>
<evidence type="ECO:0000256" key="3">
    <source>
        <dbReference type="ARBA" id="ARBA00022576"/>
    </source>
</evidence>
<dbReference type="STRING" id="755732.Fluta_2185"/>
<evidence type="ECO:0000313" key="13">
    <source>
        <dbReference type="EMBL" id="AEA44171.1"/>
    </source>
</evidence>
<dbReference type="InterPro" id="IPR015421">
    <property type="entry name" value="PyrdxlP-dep_Trfase_major"/>
</dbReference>
<dbReference type="GO" id="GO:0030170">
    <property type="term" value="F:pyridoxal phosphate binding"/>
    <property type="evidence" value="ECO:0007669"/>
    <property type="project" value="TreeGrafter"/>
</dbReference>
<evidence type="ECO:0000256" key="9">
    <source>
        <dbReference type="ARBA" id="ARBA00074221"/>
    </source>
</evidence>
<dbReference type="SUPFAM" id="SSF53383">
    <property type="entry name" value="PLP-dependent transferases"/>
    <property type="match status" value="1"/>
</dbReference>
<dbReference type="RefSeq" id="WP_013686941.1">
    <property type="nucleotide sequence ID" value="NC_015321.1"/>
</dbReference>
<evidence type="ECO:0000256" key="7">
    <source>
        <dbReference type="ARBA" id="ARBA00051587"/>
    </source>
</evidence>
<feature type="modified residue" description="N6-(pyridoxal phosphate)lysine" evidence="11">
    <location>
        <position position="216"/>
    </location>
</feature>
<evidence type="ECO:0000256" key="1">
    <source>
        <dbReference type="ARBA" id="ARBA00001933"/>
    </source>
</evidence>